<accession>H3GLU8</accession>
<dbReference type="VEuPathDB" id="FungiDB:KRP22_8492"/>
<dbReference type="HOGENOM" id="CLU_010684_0_0_1"/>
<reference evidence="2" key="2">
    <citation type="submission" date="2015-06" db="UniProtKB">
        <authorList>
            <consortium name="EnsemblProtists"/>
        </authorList>
    </citation>
    <scope>IDENTIFICATION</scope>
    <source>
        <strain evidence="2">Pr102</strain>
    </source>
</reference>
<evidence type="ECO:0000313" key="3">
    <source>
        <dbReference type="Proteomes" id="UP000005238"/>
    </source>
</evidence>
<dbReference type="VEuPathDB" id="FungiDB:KRP23_11594"/>
<feature type="compositionally biased region" description="Acidic residues" evidence="1">
    <location>
        <begin position="374"/>
        <end position="385"/>
    </location>
</feature>
<sequence length="762" mass="85496">MSPAPTCEACLSPPRSSAEADALRETDSGALQLKLQALLEMWSEEQPNFRSPALFCETTFKQAKALVSRMPRPDAFLSAVAFACLTQMSSAFDEQYPFLNNVIGEVGAALYSNFAELQLQVELDDQAKHQSALFFERGKPWFQELVDQKMRCQTFQTSADASKNEIRLLTEMLQEARAATSTALSSAAATQGTPSRRETFDEYYIPPALQLGDLSLESLSDEVLKAFTDISDADARHLLALLLENAVEREIPKLPDMVAATVGHMKGQDRREFLRECFDYVTPSELQDALHDRDETNDDKRYQVLVGDLHDLLQLHPQKEDNESSSSPSATVALFHSEEARIGKRVHELIDLVEDVATERLKKEHEIMKRQQADDEDNPQYEDEGAIQVPDVRVENEPQKVDDSKKQKPRRRSTLTRPLSAPSGRRKNAISFNARFGSPRKSSASLHVFPLAEVCHLVSSILHLQFSRDAAESPQVSWTGAVSILTFDERFAFLRQDAAAATFKTLAKDYLVRKYGIKSIAVMYTLQLERSLLHYAAQDNNVRCELFGWFVGADKARGQSKDFAFAFFQRLVKCILSLFAVKKAPRPNSVTSSSQPMSPKPQPLAYSALITMWTECIGDGEPTNLRAIPATLALEACKQVFPPAMQRNSHFTLFREKLYRHSLEQKTIELEEFFRGAMTVWQLVFDGQMQEASNSLETAGALDLDGFARCLITSGLEFTTGERLELFDLLTQDCDESIVPSKKMVHFIMEAKYLTSTALTSS</sequence>
<dbReference type="eggNOG" id="ENOG502S99X">
    <property type="taxonomic scope" value="Eukaryota"/>
</dbReference>
<proteinExistence type="predicted"/>
<protein>
    <submittedName>
        <fullName evidence="2">Uncharacterized protein</fullName>
    </submittedName>
</protein>
<keyword evidence="3" id="KW-1185">Reference proteome</keyword>
<dbReference type="AlphaFoldDB" id="H3GLU8"/>
<dbReference type="EMBL" id="DS566021">
    <property type="status" value="NOT_ANNOTATED_CDS"/>
    <property type="molecule type" value="Genomic_DNA"/>
</dbReference>
<name>H3GLU8_PHYRM</name>
<feature type="compositionally biased region" description="Basic and acidic residues" evidence="1">
    <location>
        <begin position="392"/>
        <end position="406"/>
    </location>
</feature>
<organism evidence="2 3">
    <name type="scientific">Phytophthora ramorum</name>
    <name type="common">Sudden oak death agent</name>
    <dbReference type="NCBI Taxonomy" id="164328"/>
    <lineage>
        <taxon>Eukaryota</taxon>
        <taxon>Sar</taxon>
        <taxon>Stramenopiles</taxon>
        <taxon>Oomycota</taxon>
        <taxon>Peronosporomycetes</taxon>
        <taxon>Peronosporales</taxon>
        <taxon>Peronosporaceae</taxon>
        <taxon>Phytophthora</taxon>
    </lineage>
</organism>
<evidence type="ECO:0000313" key="2">
    <source>
        <dbReference type="EnsemblProtists" id="Phyra77404"/>
    </source>
</evidence>
<dbReference type="EnsemblProtists" id="Phyra77404">
    <property type="protein sequence ID" value="Phyra77404"/>
    <property type="gene ID" value="Phyra77404"/>
</dbReference>
<feature type="region of interest" description="Disordered" evidence="1">
    <location>
        <begin position="366"/>
        <end position="425"/>
    </location>
</feature>
<dbReference type="OMA" id="ECFDYVT"/>
<dbReference type="Proteomes" id="UP000005238">
    <property type="component" value="Unassembled WGS sequence"/>
</dbReference>
<reference evidence="3" key="1">
    <citation type="journal article" date="2006" name="Science">
        <title>Phytophthora genome sequences uncover evolutionary origins and mechanisms of pathogenesis.</title>
        <authorList>
            <person name="Tyler B.M."/>
            <person name="Tripathy S."/>
            <person name="Zhang X."/>
            <person name="Dehal P."/>
            <person name="Jiang R.H."/>
            <person name="Aerts A."/>
            <person name="Arredondo F.D."/>
            <person name="Baxter L."/>
            <person name="Bensasson D."/>
            <person name="Beynon J.L."/>
            <person name="Chapman J."/>
            <person name="Damasceno C.M."/>
            <person name="Dorrance A.E."/>
            <person name="Dou D."/>
            <person name="Dickerman A.W."/>
            <person name="Dubchak I.L."/>
            <person name="Garbelotto M."/>
            <person name="Gijzen M."/>
            <person name="Gordon S.G."/>
            <person name="Govers F."/>
            <person name="Grunwald N.J."/>
            <person name="Huang W."/>
            <person name="Ivors K.L."/>
            <person name="Jones R.W."/>
            <person name="Kamoun S."/>
            <person name="Krampis K."/>
            <person name="Lamour K.H."/>
            <person name="Lee M.K."/>
            <person name="McDonald W.H."/>
            <person name="Medina M."/>
            <person name="Meijer H.J."/>
            <person name="Nordberg E.K."/>
            <person name="Maclean D.J."/>
            <person name="Ospina-Giraldo M.D."/>
            <person name="Morris P.F."/>
            <person name="Phuntumart V."/>
            <person name="Putnam N.H."/>
            <person name="Rash S."/>
            <person name="Rose J.K."/>
            <person name="Sakihama Y."/>
            <person name="Salamov A.A."/>
            <person name="Savidor A."/>
            <person name="Scheuring C.F."/>
            <person name="Smith B.M."/>
            <person name="Sobral B.W."/>
            <person name="Terry A."/>
            <person name="Torto-Alalibo T.A."/>
            <person name="Win J."/>
            <person name="Xu Z."/>
            <person name="Zhang H."/>
            <person name="Grigoriev I.V."/>
            <person name="Rokhsar D.S."/>
            <person name="Boore J.L."/>
        </authorList>
    </citation>
    <scope>NUCLEOTIDE SEQUENCE [LARGE SCALE GENOMIC DNA]</scope>
    <source>
        <strain evidence="3">Pr102</strain>
    </source>
</reference>
<evidence type="ECO:0000256" key="1">
    <source>
        <dbReference type="SAM" id="MobiDB-lite"/>
    </source>
</evidence>
<dbReference type="InParanoid" id="H3GLU8"/>